<dbReference type="AlphaFoldDB" id="A0A1Q8YFN5"/>
<proteinExistence type="predicted"/>
<dbReference type="Proteomes" id="UP000185911">
    <property type="component" value="Unassembled WGS sequence"/>
</dbReference>
<gene>
    <name evidence="1" type="ORF">BLL52_1582</name>
</gene>
<evidence type="ECO:0000313" key="2">
    <source>
        <dbReference type="Proteomes" id="UP000185911"/>
    </source>
</evidence>
<protein>
    <submittedName>
        <fullName evidence="1">Uncharacterized protein</fullName>
    </submittedName>
</protein>
<keyword evidence="2" id="KW-1185">Reference proteome</keyword>
<sequence>MLSLFFTEIIWQIRHGLVTVYRLNHPLTRMDAGFHGLFAMPEKLPISIGF</sequence>
<name>A0A1Q8YFN5_9BURK</name>
<comment type="caution">
    <text evidence="1">The sequence shown here is derived from an EMBL/GenBank/DDBJ whole genome shotgun (WGS) entry which is preliminary data.</text>
</comment>
<organism evidence="1 2">
    <name type="scientific">Rhodoferax antarcticus ANT.BR</name>
    <dbReference type="NCBI Taxonomy" id="1111071"/>
    <lineage>
        <taxon>Bacteria</taxon>
        <taxon>Pseudomonadati</taxon>
        <taxon>Pseudomonadota</taxon>
        <taxon>Betaproteobacteria</taxon>
        <taxon>Burkholderiales</taxon>
        <taxon>Comamonadaceae</taxon>
        <taxon>Rhodoferax</taxon>
    </lineage>
</organism>
<reference evidence="1 2" key="1">
    <citation type="submission" date="2017-01" db="EMBL/GenBank/DDBJ databases">
        <title>Genome sequence of Rhodoferax antarcticus ANT.BR, a psychrophilic purple nonsulfur bacterium from an Antarctic microbial mat.</title>
        <authorList>
            <person name="Baker J."/>
            <person name="Riester C."/>
            <person name="Skinner B."/>
            <person name="Newell A."/>
            <person name="Swingley W."/>
            <person name="Madigan M."/>
            <person name="Jung D."/>
            <person name="Asao M."/>
            <person name="Chen M."/>
            <person name="Loughlin P."/>
            <person name="Pan H."/>
            <person name="Lin S."/>
            <person name="Li N."/>
            <person name="Shaw J."/>
            <person name="Prado M."/>
            <person name="Sherman C."/>
            <person name="Li X."/>
            <person name="Tang J."/>
            <person name="Blankenship R."/>
            <person name="Zhao T."/>
            <person name="Touchman J."/>
            <person name="Sattley M."/>
        </authorList>
    </citation>
    <scope>NUCLEOTIDE SEQUENCE [LARGE SCALE GENOMIC DNA]</scope>
    <source>
        <strain evidence="1 2">ANT.BR</strain>
    </source>
</reference>
<evidence type="ECO:0000313" key="1">
    <source>
        <dbReference type="EMBL" id="OLP06836.1"/>
    </source>
</evidence>
<dbReference type="EMBL" id="MSYM01000011">
    <property type="protein sequence ID" value="OLP06836.1"/>
    <property type="molecule type" value="Genomic_DNA"/>
</dbReference>
<accession>A0A1Q8YFN5</accession>